<evidence type="ECO:0000313" key="2">
    <source>
        <dbReference type="EMBL" id="BDG02010.1"/>
    </source>
</evidence>
<evidence type="ECO:0008006" key="4">
    <source>
        <dbReference type="Google" id="ProtNLM"/>
    </source>
</evidence>
<dbReference type="RefSeq" id="WP_248359118.1">
    <property type="nucleotide sequence ID" value="NZ_AP025591.1"/>
</dbReference>
<accession>A0ABM7WRC3</accession>
<sequence length="108" mass="11999">MLRLVLKLLLAAAALWAIFAFVPFGGRTLADRWRASRSPSEFVERTWAEMKGVPEKPAAKARPPARSQARAQGPAARDRTGDRPSEGHTDADRRAVDRIVTEHLSEPR</sequence>
<name>A0ABM7WRC3_9BACT</name>
<keyword evidence="3" id="KW-1185">Reference proteome</keyword>
<feature type="compositionally biased region" description="Basic and acidic residues" evidence="1">
    <location>
        <begin position="76"/>
        <end position="108"/>
    </location>
</feature>
<organism evidence="2 3">
    <name type="scientific">Anaeromyxobacter oryzae</name>
    <dbReference type="NCBI Taxonomy" id="2918170"/>
    <lineage>
        <taxon>Bacteria</taxon>
        <taxon>Pseudomonadati</taxon>
        <taxon>Myxococcota</taxon>
        <taxon>Myxococcia</taxon>
        <taxon>Myxococcales</taxon>
        <taxon>Cystobacterineae</taxon>
        <taxon>Anaeromyxobacteraceae</taxon>
        <taxon>Anaeromyxobacter</taxon>
    </lineage>
</organism>
<feature type="compositionally biased region" description="Basic and acidic residues" evidence="1">
    <location>
        <begin position="48"/>
        <end position="58"/>
    </location>
</feature>
<proteinExistence type="predicted"/>
<evidence type="ECO:0000256" key="1">
    <source>
        <dbReference type="SAM" id="MobiDB-lite"/>
    </source>
</evidence>
<evidence type="ECO:0000313" key="3">
    <source>
        <dbReference type="Proteomes" id="UP001162891"/>
    </source>
</evidence>
<reference evidence="3" key="1">
    <citation type="journal article" date="2022" name="Int. J. Syst. Evol. Microbiol.">
        <title>Anaeromyxobacter oryzae sp. nov., Anaeromyxobacter diazotrophicus sp. nov. and Anaeromyxobacter paludicola sp. nov., isolated from paddy soils.</title>
        <authorList>
            <person name="Itoh H."/>
            <person name="Xu Z."/>
            <person name="Mise K."/>
            <person name="Masuda Y."/>
            <person name="Ushijima N."/>
            <person name="Hayakawa C."/>
            <person name="Shiratori Y."/>
            <person name="Senoo K."/>
        </authorList>
    </citation>
    <scope>NUCLEOTIDE SEQUENCE [LARGE SCALE GENOMIC DNA]</scope>
    <source>
        <strain evidence="3">Red232</strain>
    </source>
</reference>
<gene>
    <name evidence="2" type="ORF">AMOR_10060</name>
</gene>
<feature type="compositionally biased region" description="Low complexity" evidence="1">
    <location>
        <begin position="60"/>
        <end position="75"/>
    </location>
</feature>
<dbReference type="Proteomes" id="UP001162891">
    <property type="component" value="Chromosome"/>
</dbReference>
<dbReference type="EMBL" id="AP025591">
    <property type="protein sequence ID" value="BDG02010.1"/>
    <property type="molecule type" value="Genomic_DNA"/>
</dbReference>
<protein>
    <recommendedName>
        <fullName evidence="4">Secreted protein</fullName>
    </recommendedName>
</protein>
<feature type="region of interest" description="Disordered" evidence="1">
    <location>
        <begin position="48"/>
        <end position="108"/>
    </location>
</feature>